<keyword evidence="2" id="KW-1185">Reference proteome</keyword>
<gene>
    <name evidence="1" type="ORF">O0R46_07200</name>
</gene>
<evidence type="ECO:0000313" key="2">
    <source>
        <dbReference type="Proteomes" id="UP001164187"/>
    </source>
</evidence>
<name>A0ABY7JPG9_9FIRM</name>
<evidence type="ECO:0000313" key="1">
    <source>
        <dbReference type="EMBL" id="WAW14386.1"/>
    </source>
</evidence>
<reference evidence="1" key="1">
    <citation type="submission" date="2022-12" db="EMBL/GenBank/DDBJ databases">
        <title>Peptostreptococcus.</title>
        <authorList>
            <person name="Lee S.H."/>
        </authorList>
    </citation>
    <scope>NUCLEOTIDE SEQUENCE</scope>
    <source>
        <strain evidence="1">CBA3647</strain>
    </source>
</reference>
<proteinExistence type="predicted"/>
<dbReference type="EMBL" id="CP114052">
    <property type="protein sequence ID" value="WAW14386.1"/>
    <property type="molecule type" value="Genomic_DNA"/>
</dbReference>
<dbReference type="RefSeq" id="WP_269311059.1">
    <property type="nucleotide sequence ID" value="NZ_CP114052.1"/>
</dbReference>
<accession>A0ABY7JPG9</accession>
<sequence length="248" mass="29080">MNQVRSTIISIMSFMFGIDKSQIFNNLLYHTLNETGGKYKGFSKRSSEVIIRDILNAELLLSNKEVCRNQKMLKNAKKYFDNTTIALLMSLRSSKDHDLKENISCAKQVLDIYSGDRIYLENTNSQDIPMKSACSRILRDNYSMSYDEISQHIGKSEGQIKRYLNEYEEESESFSGQIFYNIRSNTKNIHKKILEYQENKIFMRKSIRSKDYIMIDLNENIKSPFRMKIVSEKDVDKMFKGFNLDLLD</sequence>
<protein>
    <submittedName>
        <fullName evidence="1">Uncharacterized protein</fullName>
    </submittedName>
</protein>
<organism evidence="1 2">
    <name type="scientific">Peptostreptococcus equinus</name>
    <dbReference type="NCBI Taxonomy" id="3003601"/>
    <lineage>
        <taxon>Bacteria</taxon>
        <taxon>Bacillati</taxon>
        <taxon>Bacillota</taxon>
        <taxon>Clostridia</taxon>
        <taxon>Peptostreptococcales</taxon>
        <taxon>Peptostreptococcaceae</taxon>
        <taxon>Peptostreptococcus</taxon>
    </lineage>
</organism>
<dbReference type="Proteomes" id="UP001164187">
    <property type="component" value="Chromosome"/>
</dbReference>